<organism evidence="1 2">
    <name type="scientific">Plutella xylostella</name>
    <name type="common">Diamondback moth</name>
    <name type="synonym">Plutella maculipennis</name>
    <dbReference type="NCBI Taxonomy" id="51655"/>
    <lineage>
        <taxon>Eukaryota</taxon>
        <taxon>Metazoa</taxon>
        <taxon>Ecdysozoa</taxon>
        <taxon>Arthropoda</taxon>
        <taxon>Hexapoda</taxon>
        <taxon>Insecta</taxon>
        <taxon>Pterygota</taxon>
        <taxon>Neoptera</taxon>
        <taxon>Endopterygota</taxon>
        <taxon>Lepidoptera</taxon>
        <taxon>Glossata</taxon>
        <taxon>Ditrysia</taxon>
        <taxon>Yponomeutoidea</taxon>
        <taxon>Plutellidae</taxon>
        <taxon>Plutella</taxon>
    </lineage>
</organism>
<proteinExistence type="predicted"/>
<evidence type="ECO:0000313" key="1">
    <source>
        <dbReference type="EMBL" id="KAG7312568.1"/>
    </source>
</evidence>
<dbReference type="Proteomes" id="UP000823941">
    <property type="component" value="Chromosome 2"/>
</dbReference>
<accession>A0ABQ7R5P6</accession>
<protein>
    <submittedName>
        <fullName evidence="1">Uncharacterized protein</fullName>
    </submittedName>
</protein>
<sequence>MLLVEDIMAGGPNSQYRIDITCSKESQAEMRSSWAAADPSRITCSKESHADIRSSWEAADPSRSECSYTFCLSVYSYLQ</sequence>
<dbReference type="EMBL" id="JAHIBW010000002">
    <property type="protein sequence ID" value="KAG7312568.1"/>
    <property type="molecule type" value="Genomic_DNA"/>
</dbReference>
<gene>
    <name evidence="1" type="ORF">JYU34_000867</name>
</gene>
<reference evidence="1 2" key="1">
    <citation type="submission" date="2021-06" db="EMBL/GenBank/DDBJ databases">
        <title>A haploid diamondback moth (Plutella xylostella L.) genome assembly resolves 31 chromosomes and identifies a diamide resistance mutation.</title>
        <authorList>
            <person name="Ward C.M."/>
            <person name="Perry K.D."/>
            <person name="Baker G."/>
            <person name="Powis K."/>
            <person name="Heckel D.G."/>
            <person name="Baxter S.W."/>
        </authorList>
    </citation>
    <scope>NUCLEOTIDE SEQUENCE [LARGE SCALE GENOMIC DNA]</scope>
    <source>
        <strain evidence="1 2">LV</strain>
        <tissue evidence="1">Single pupa</tissue>
    </source>
</reference>
<comment type="caution">
    <text evidence="1">The sequence shown here is derived from an EMBL/GenBank/DDBJ whole genome shotgun (WGS) entry which is preliminary data.</text>
</comment>
<keyword evidence="2" id="KW-1185">Reference proteome</keyword>
<name>A0ABQ7R5P6_PLUXY</name>
<evidence type="ECO:0000313" key="2">
    <source>
        <dbReference type="Proteomes" id="UP000823941"/>
    </source>
</evidence>